<evidence type="ECO:0000313" key="3">
    <source>
        <dbReference type="EMBL" id="VAX43743.1"/>
    </source>
</evidence>
<sequence length="189" mass="21039" precursor="true">MSLLKNYSLLPLTLFICACSANTLPMPTDTTPSIAQIQKTAIEISCQDLQNPAYQQAVLDRINQVRQQSRQCGQQYFSAAKPLSWNNNLYKGALAHSVDMANHNFLSHVSSTGQDFRTRLKNYNALGKANGENVASGQKTLNEVITKWIASPLHCSNIMNPKFTTYALACASDQSVKQKSYWTQQFGTR</sequence>
<proteinExistence type="predicted"/>
<evidence type="ECO:0000259" key="2">
    <source>
        <dbReference type="Pfam" id="PF00188"/>
    </source>
</evidence>
<evidence type="ECO:0000256" key="1">
    <source>
        <dbReference type="SAM" id="SignalP"/>
    </source>
</evidence>
<organism evidence="3 4">
    <name type="scientific">Acinetobacter calcoaceticus</name>
    <dbReference type="NCBI Taxonomy" id="471"/>
    <lineage>
        <taxon>Bacteria</taxon>
        <taxon>Pseudomonadati</taxon>
        <taxon>Pseudomonadota</taxon>
        <taxon>Gammaproteobacteria</taxon>
        <taxon>Moraxellales</taxon>
        <taxon>Moraxellaceae</taxon>
        <taxon>Acinetobacter</taxon>
        <taxon>Acinetobacter calcoaceticus/baumannii complex</taxon>
    </lineage>
</organism>
<dbReference type="SUPFAM" id="SSF55797">
    <property type="entry name" value="PR-1-like"/>
    <property type="match status" value="1"/>
</dbReference>
<dbReference type="RefSeq" id="WP_133972235.1">
    <property type="nucleotide sequence ID" value="NZ_LS999521.1"/>
</dbReference>
<gene>
    <name evidence="3" type="ORF">AC2117_00909</name>
</gene>
<feature type="signal peptide" evidence="1">
    <location>
        <begin position="1"/>
        <end position="23"/>
    </location>
</feature>
<protein>
    <submittedName>
        <fullName evidence="3">Cysteine-rich secretory protein family protein</fullName>
    </submittedName>
</protein>
<dbReference type="PANTHER" id="PTHR31157">
    <property type="entry name" value="SCP DOMAIN-CONTAINING PROTEIN"/>
    <property type="match status" value="1"/>
</dbReference>
<dbReference type="Pfam" id="PF00188">
    <property type="entry name" value="CAP"/>
    <property type="match status" value="1"/>
</dbReference>
<dbReference type="PROSITE" id="PS51257">
    <property type="entry name" value="PROKAR_LIPOPROTEIN"/>
    <property type="match status" value="1"/>
</dbReference>
<accession>A0A446ZH06</accession>
<feature type="domain" description="SCP" evidence="2">
    <location>
        <begin position="59"/>
        <end position="186"/>
    </location>
</feature>
<name>A0A446ZH06_ACICA</name>
<evidence type="ECO:0000313" key="4">
    <source>
        <dbReference type="Proteomes" id="UP000294355"/>
    </source>
</evidence>
<dbReference type="InterPro" id="IPR035940">
    <property type="entry name" value="CAP_sf"/>
</dbReference>
<dbReference type="Proteomes" id="UP000294355">
    <property type="component" value="Chromosome"/>
</dbReference>
<dbReference type="CDD" id="cd05379">
    <property type="entry name" value="CAP_bacterial"/>
    <property type="match status" value="1"/>
</dbReference>
<dbReference type="PANTHER" id="PTHR31157:SF1">
    <property type="entry name" value="SCP DOMAIN-CONTAINING PROTEIN"/>
    <property type="match status" value="1"/>
</dbReference>
<feature type="chain" id="PRO_5019003024" evidence="1">
    <location>
        <begin position="24"/>
        <end position="189"/>
    </location>
</feature>
<reference evidence="3 4" key="1">
    <citation type="submission" date="2018-08" db="EMBL/GenBank/DDBJ databases">
        <authorList>
            <person name="Gonzaga-Molto A."/>
        </authorList>
    </citation>
    <scope>NUCLEOTIDE SEQUENCE [LARGE SCALE GENOMIC DNA]</scope>
    <source>
        <strain evidence="3">Acinetobacter calcoaceticus str. 2117</strain>
    </source>
</reference>
<keyword evidence="1" id="KW-0732">Signal</keyword>
<dbReference type="EMBL" id="LS999521">
    <property type="protein sequence ID" value="VAX43743.1"/>
    <property type="molecule type" value="Genomic_DNA"/>
</dbReference>
<dbReference type="OrthoDB" id="68195at2"/>
<dbReference type="AlphaFoldDB" id="A0A446ZH06"/>
<dbReference type="Gene3D" id="3.40.33.10">
    <property type="entry name" value="CAP"/>
    <property type="match status" value="1"/>
</dbReference>
<dbReference type="InterPro" id="IPR014044">
    <property type="entry name" value="CAP_dom"/>
</dbReference>